<proteinExistence type="inferred from homology"/>
<keyword evidence="5" id="KW-1185">Reference proteome</keyword>
<dbReference type="Pfam" id="PF08583">
    <property type="entry name" value="Cmc1"/>
    <property type="match status" value="1"/>
</dbReference>
<comment type="similarity">
    <text evidence="1 3">Belongs to the CMC family.</text>
</comment>
<accession>A0A6A6HG48</accession>
<dbReference type="PROSITE" id="PS51808">
    <property type="entry name" value="CHCH"/>
    <property type="match status" value="1"/>
</dbReference>
<protein>
    <recommendedName>
        <fullName evidence="3">COX assembly mitochondrial protein</fullName>
    </recommendedName>
</protein>
<dbReference type="Proteomes" id="UP000800092">
    <property type="component" value="Unassembled WGS sequence"/>
</dbReference>
<gene>
    <name evidence="4" type="ORF">EV356DRAFT_530585</name>
</gene>
<dbReference type="GO" id="GO:0005743">
    <property type="term" value="C:mitochondrial inner membrane"/>
    <property type="evidence" value="ECO:0007669"/>
    <property type="project" value="UniProtKB-SubCell"/>
</dbReference>
<evidence type="ECO:0000256" key="2">
    <source>
        <dbReference type="ARBA" id="ARBA00023157"/>
    </source>
</evidence>
<keyword evidence="3" id="KW-0472">Membrane</keyword>
<dbReference type="InterPro" id="IPR013892">
    <property type="entry name" value="Cyt_c_biogenesis_Cmc1-like"/>
</dbReference>
<evidence type="ECO:0000313" key="5">
    <source>
        <dbReference type="Proteomes" id="UP000800092"/>
    </source>
</evidence>
<keyword evidence="2" id="KW-1015">Disulfide bond</keyword>
<dbReference type="OrthoDB" id="532630at2759"/>
<keyword evidence="3" id="KW-0999">Mitochondrion inner membrane</keyword>
<keyword evidence="3" id="KW-0143">Chaperone</keyword>
<sequence length="80" mass="9446">MHPHLHTKDNKGCEEVMAALDECHARGFLWKSIGMCNDAKRQVNLCLRAERLERTAKNREEARVRRDRINRAWQELDTES</sequence>
<evidence type="ECO:0000313" key="4">
    <source>
        <dbReference type="EMBL" id="KAF2237085.1"/>
    </source>
</evidence>
<dbReference type="EMBL" id="ML991782">
    <property type="protein sequence ID" value="KAF2237085.1"/>
    <property type="molecule type" value="Genomic_DNA"/>
</dbReference>
<comment type="subcellular location">
    <subcellularLocation>
        <location evidence="3">Mitochondrion inner membrane</location>
    </subcellularLocation>
</comment>
<evidence type="ECO:0000256" key="1">
    <source>
        <dbReference type="ARBA" id="ARBA00007347"/>
    </source>
</evidence>
<comment type="function">
    <text evidence="3">Required for mitochondrial cytochrome c oxidase (COX) assembly and respiration.</text>
</comment>
<dbReference type="AlphaFoldDB" id="A0A6A6HG48"/>
<name>A0A6A6HG48_VIRVR</name>
<keyword evidence="3" id="KW-0496">Mitochondrion</keyword>
<reference evidence="4" key="1">
    <citation type="journal article" date="2020" name="Stud. Mycol.">
        <title>101 Dothideomycetes genomes: a test case for predicting lifestyles and emergence of pathogens.</title>
        <authorList>
            <person name="Haridas S."/>
            <person name="Albert R."/>
            <person name="Binder M."/>
            <person name="Bloem J."/>
            <person name="Labutti K."/>
            <person name="Salamov A."/>
            <person name="Andreopoulos B."/>
            <person name="Baker S."/>
            <person name="Barry K."/>
            <person name="Bills G."/>
            <person name="Bluhm B."/>
            <person name="Cannon C."/>
            <person name="Castanera R."/>
            <person name="Culley D."/>
            <person name="Daum C."/>
            <person name="Ezra D."/>
            <person name="Gonzalez J."/>
            <person name="Henrissat B."/>
            <person name="Kuo A."/>
            <person name="Liang C."/>
            <person name="Lipzen A."/>
            <person name="Lutzoni F."/>
            <person name="Magnuson J."/>
            <person name="Mondo S."/>
            <person name="Nolan M."/>
            <person name="Ohm R."/>
            <person name="Pangilinan J."/>
            <person name="Park H.-J."/>
            <person name="Ramirez L."/>
            <person name="Alfaro M."/>
            <person name="Sun H."/>
            <person name="Tritt A."/>
            <person name="Yoshinaga Y."/>
            <person name="Zwiers L.-H."/>
            <person name="Turgeon B."/>
            <person name="Goodwin S."/>
            <person name="Spatafora J."/>
            <person name="Crous P."/>
            <person name="Grigoriev I."/>
        </authorList>
    </citation>
    <scope>NUCLEOTIDE SEQUENCE</scope>
    <source>
        <strain evidence="4">Tuck. ex Michener</strain>
    </source>
</reference>
<organism evidence="4 5">
    <name type="scientific">Viridothelium virens</name>
    <name type="common">Speckled blister lichen</name>
    <name type="synonym">Trypethelium virens</name>
    <dbReference type="NCBI Taxonomy" id="1048519"/>
    <lineage>
        <taxon>Eukaryota</taxon>
        <taxon>Fungi</taxon>
        <taxon>Dikarya</taxon>
        <taxon>Ascomycota</taxon>
        <taxon>Pezizomycotina</taxon>
        <taxon>Dothideomycetes</taxon>
        <taxon>Dothideomycetes incertae sedis</taxon>
        <taxon>Trypetheliales</taxon>
        <taxon>Trypetheliaceae</taxon>
        <taxon>Viridothelium</taxon>
    </lineage>
</organism>
<evidence type="ECO:0000256" key="3">
    <source>
        <dbReference type="RuleBase" id="RU364104"/>
    </source>
</evidence>